<feature type="compositionally biased region" description="Low complexity" evidence="1">
    <location>
        <begin position="98"/>
        <end position="107"/>
    </location>
</feature>
<dbReference type="EMBL" id="JBHFNQ010000145">
    <property type="protein sequence ID" value="MFB2878969.1"/>
    <property type="molecule type" value="Genomic_DNA"/>
</dbReference>
<proteinExistence type="predicted"/>
<dbReference type="RefSeq" id="WP_413272024.1">
    <property type="nucleotide sequence ID" value="NZ_JBHFNQ010000145.1"/>
</dbReference>
<evidence type="ECO:0000256" key="1">
    <source>
        <dbReference type="SAM" id="MobiDB-lite"/>
    </source>
</evidence>
<sequence length="129" mass="14846">MSIANPIEKLKIVCLPIMRSLRSVTHHQTQRIAIISKGKKTKSKATTMARQLKRWESPRKEGRNDKGRGGSARARQLKKQQQMLRKKLKEQSEDQKPNQKQKSNQKNAQGGEINFLPLFFVPILQENSD</sequence>
<reference evidence="2 3" key="1">
    <citation type="submission" date="2024-09" db="EMBL/GenBank/DDBJ databases">
        <title>Floridaenema gen nov. (Aerosakkonemataceae, Aerosakkonematales ord. nov., Cyanobacteria) from benthic tropical and subtropical fresh waters, with the description of four new species.</title>
        <authorList>
            <person name="Moretto J.A."/>
            <person name="Berthold D.E."/>
            <person name="Lefler F.W."/>
            <person name="Huang I.-S."/>
            <person name="Laughinghouse H. IV."/>
        </authorList>
    </citation>
    <scope>NUCLEOTIDE SEQUENCE [LARGE SCALE GENOMIC DNA]</scope>
    <source>
        <strain evidence="2 3">BLCC-F46</strain>
    </source>
</reference>
<dbReference type="Proteomes" id="UP001576774">
    <property type="component" value="Unassembled WGS sequence"/>
</dbReference>
<accession>A0ABV4X8C7</accession>
<comment type="caution">
    <text evidence="2">The sequence shown here is derived from an EMBL/GenBank/DDBJ whole genome shotgun (WGS) entry which is preliminary data.</text>
</comment>
<protein>
    <recommendedName>
        <fullName evidence="4">Small EDRK-rich factor-like N-terminal domain-containing protein</fullName>
    </recommendedName>
</protein>
<name>A0ABV4X8C7_9CYAN</name>
<evidence type="ECO:0000313" key="2">
    <source>
        <dbReference type="EMBL" id="MFB2878969.1"/>
    </source>
</evidence>
<feature type="compositionally biased region" description="Basic and acidic residues" evidence="1">
    <location>
        <begin position="53"/>
        <end position="68"/>
    </location>
</feature>
<feature type="region of interest" description="Disordered" evidence="1">
    <location>
        <begin position="33"/>
        <end position="111"/>
    </location>
</feature>
<keyword evidence="3" id="KW-1185">Reference proteome</keyword>
<evidence type="ECO:0008006" key="4">
    <source>
        <dbReference type="Google" id="ProtNLM"/>
    </source>
</evidence>
<organism evidence="2 3">
    <name type="scientific">Floridaenema aerugineum BLCC-F46</name>
    <dbReference type="NCBI Taxonomy" id="3153654"/>
    <lineage>
        <taxon>Bacteria</taxon>
        <taxon>Bacillati</taxon>
        <taxon>Cyanobacteriota</taxon>
        <taxon>Cyanophyceae</taxon>
        <taxon>Oscillatoriophycideae</taxon>
        <taxon>Aerosakkonematales</taxon>
        <taxon>Aerosakkonemataceae</taxon>
        <taxon>Floridanema</taxon>
        <taxon>Floridanema aerugineum</taxon>
    </lineage>
</organism>
<evidence type="ECO:0000313" key="3">
    <source>
        <dbReference type="Proteomes" id="UP001576774"/>
    </source>
</evidence>
<gene>
    <name evidence="2" type="ORF">ACE1CC_19125</name>
</gene>